<comment type="caution">
    <text evidence="4">The sequence shown here is derived from an EMBL/GenBank/DDBJ whole genome shotgun (WGS) entry which is preliminary data.</text>
</comment>
<dbReference type="PANTHER" id="PTHR48073:SF2">
    <property type="entry name" value="O-SUCCINYLBENZOATE SYNTHASE"/>
    <property type="match status" value="1"/>
</dbReference>
<dbReference type="InterPro" id="IPR036849">
    <property type="entry name" value="Enolase-like_C_sf"/>
</dbReference>
<evidence type="ECO:0000313" key="4">
    <source>
        <dbReference type="EMBL" id="TQR82671.1"/>
    </source>
</evidence>
<name>A0A544VRR7_9MYCO</name>
<protein>
    <submittedName>
        <fullName evidence="4">O-succinylbenzoate synthase</fullName>
    </submittedName>
</protein>
<accession>A0A544VRR7</accession>
<dbReference type="Proteomes" id="UP000315759">
    <property type="component" value="Unassembled WGS sequence"/>
</dbReference>
<evidence type="ECO:0000259" key="3">
    <source>
        <dbReference type="SMART" id="SM00922"/>
    </source>
</evidence>
<dbReference type="GO" id="GO:0009234">
    <property type="term" value="P:menaquinone biosynthetic process"/>
    <property type="evidence" value="ECO:0007669"/>
    <property type="project" value="UniProtKB-KW"/>
</dbReference>
<feature type="domain" description="Mandelate racemase/muconate lactonizing enzyme C-terminal" evidence="3">
    <location>
        <begin position="79"/>
        <end position="179"/>
    </location>
</feature>
<dbReference type="GO" id="GO:0046872">
    <property type="term" value="F:metal ion binding"/>
    <property type="evidence" value="ECO:0007669"/>
    <property type="project" value="UniProtKB-KW"/>
</dbReference>
<dbReference type="Pfam" id="PF13378">
    <property type="entry name" value="MR_MLE_C"/>
    <property type="match status" value="1"/>
</dbReference>
<evidence type="ECO:0000256" key="2">
    <source>
        <dbReference type="ARBA" id="ARBA00022723"/>
    </source>
</evidence>
<dbReference type="Pfam" id="PF18374">
    <property type="entry name" value="Enolase_like_N"/>
    <property type="match status" value="1"/>
</dbReference>
<sequence length="311" mass="32009">MKAMIDFDATPIFGVPMADGSGVREGMLIEGPQGWGEFSPPPGSDDAENVRWLTAAVEGGTVGWPDPRRGRIPIAVVVAAVDAASARRTVGGSGCLTAEVSVAATPDSLADDVERVVAVRDELGPRGRIRLNANGMWNVGDAARAIGILAEAAAGVEFVADPCRTTAELAAVRGRVDVPIAARASCAGAVDVVILRSGPLGGVRRALRVAERLELPCVVSSSGETSIGLAAGLALAGALPELPYACALGTVTLLDGDLVAPGRSLRPVDGHLPVAPTPAAPVPELVRRFAVTDAERVDTWRRRLRSARATA</sequence>
<dbReference type="SMART" id="SM00922">
    <property type="entry name" value="MR_MLE"/>
    <property type="match status" value="1"/>
</dbReference>
<dbReference type="PANTHER" id="PTHR48073">
    <property type="entry name" value="O-SUCCINYLBENZOATE SYNTHASE-RELATED"/>
    <property type="match status" value="1"/>
</dbReference>
<gene>
    <name evidence="4" type="ORF">D8S82_30925</name>
</gene>
<reference evidence="4 5" key="1">
    <citation type="submission" date="2018-10" db="EMBL/GenBank/DDBJ databases">
        <title>Draft genome of Mycobacterium hodleri strain B.</title>
        <authorList>
            <person name="Amande T.J."/>
            <person name="Mcgenity T.J."/>
        </authorList>
    </citation>
    <scope>NUCLEOTIDE SEQUENCE [LARGE SCALE GENOMIC DNA]</scope>
    <source>
        <strain evidence="4 5">B</strain>
    </source>
</reference>
<keyword evidence="5" id="KW-1185">Reference proteome</keyword>
<dbReference type="InterPro" id="IPR013342">
    <property type="entry name" value="Mandelate_racemase_C"/>
</dbReference>
<dbReference type="AlphaFoldDB" id="A0A544VRR7"/>
<evidence type="ECO:0000313" key="5">
    <source>
        <dbReference type="Proteomes" id="UP000315759"/>
    </source>
</evidence>
<keyword evidence="1" id="KW-0474">Menaquinone biosynthesis</keyword>
<dbReference type="Gene3D" id="3.20.20.120">
    <property type="entry name" value="Enolase-like C-terminal domain"/>
    <property type="match status" value="1"/>
</dbReference>
<dbReference type="EMBL" id="VIFX01000064">
    <property type="protein sequence ID" value="TQR82671.1"/>
    <property type="molecule type" value="Genomic_DNA"/>
</dbReference>
<proteinExistence type="predicted"/>
<evidence type="ECO:0000256" key="1">
    <source>
        <dbReference type="ARBA" id="ARBA00022428"/>
    </source>
</evidence>
<dbReference type="SUPFAM" id="SSF51604">
    <property type="entry name" value="Enolase C-terminal domain-like"/>
    <property type="match status" value="1"/>
</dbReference>
<dbReference type="InterPro" id="IPR029065">
    <property type="entry name" value="Enolase_C-like"/>
</dbReference>
<organism evidence="4 5">
    <name type="scientific">Mycolicibacterium hodleri</name>
    <dbReference type="NCBI Taxonomy" id="49897"/>
    <lineage>
        <taxon>Bacteria</taxon>
        <taxon>Bacillati</taxon>
        <taxon>Actinomycetota</taxon>
        <taxon>Actinomycetes</taxon>
        <taxon>Mycobacteriales</taxon>
        <taxon>Mycobacteriaceae</taxon>
        <taxon>Mycolicibacterium</taxon>
    </lineage>
</organism>
<keyword evidence="2" id="KW-0479">Metal-binding</keyword>